<dbReference type="GO" id="GO:0005525">
    <property type="term" value="F:GTP binding"/>
    <property type="evidence" value="ECO:0007669"/>
    <property type="project" value="InterPro"/>
</dbReference>
<evidence type="ECO:0000313" key="2">
    <source>
        <dbReference type="EMBL" id="KAF2246286.1"/>
    </source>
</evidence>
<proteinExistence type="predicted"/>
<dbReference type="InterPro" id="IPR027417">
    <property type="entry name" value="P-loop_NTPase"/>
</dbReference>
<dbReference type="GeneID" id="54576275"/>
<dbReference type="OrthoDB" id="8954335at2759"/>
<protein>
    <recommendedName>
        <fullName evidence="1">G domain-containing protein</fullName>
    </recommendedName>
</protein>
<feature type="non-terminal residue" evidence="2">
    <location>
        <position position="1"/>
    </location>
</feature>
<dbReference type="Pfam" id="PF01926">
    <property type="entry name" value="MMR_HSR1"/>
    <property type="match status" value="1"/>
</dbReference>
<keyword evidence="3" id="KW-1185">Reference proteome</keyword>
<evidence type="ECO:0000313" key="3">
    <source>
        <dbReference type="Proteomes" id="UP000800094"/>
    </source>
</evidence>
<dbReference type="InterPro" id="IPR006073">
    <property type="entry name" value="GTP-bd"/>
</dbReference>
<dbReference type="AlphaFoldDB" id="A0A6A6I7G2"/>
<dbReference type="Gene3D" id="3.40.50.300">
    <property type="entry name" value="P-loop containing nucleotide triphosphate hydrolases"/>
    <property type="match status" value="1"/>
</dbReference>
<reference evidence="2" key="1">
    <citation type="journal article" date="2020" name="Stud. Mycol.">
        <title>101 Dothideomycetes genomes: a test case for predicting lifestyles and emergence of pathogens.</title>
        <authorList>
            <person name="Haridas S."/>
            <person name="Albert R."/>
            <person name="Binder M."/>
            <person name="Bloem J."/>
            <person name="Labutti K."/>
            <person name="Salamov A."/>
            <person name="Andreopoulos B."/>
            <person name="Baker S."/>
            <person name="Barry K."/>
            <person name="Bills G."/>
            <person name="Bluhm B."/>
            <person name="Cannon C."/>
            <person name="Castanera R."/>
            <person name="Culley D."/>
            <person name="Daum C."/>
            <person name="Ezra D."/>
            <person name="Gonzalez J."/>
            <person name="Henrissat B."/>
            <person name="Kuo A."/>
            <person name="Liang C."/>
            <person name="Lipzen A."/>
            <person name="Lutzoni F."/>
            <person name="Magnuson J."/>
            <person name="Mondo S."/>
            <person name="Nolan M."/>
            <person name="Ohm R."/>
            <person name="Pangilinan J."/>
            <person name="Park H.-J."/>
            <person name="Ramirez L."/>
            <person name="Alfaro M."/>
            <person name="Sun H."/>
            <person name="Tritt A."/>
            <person name="Yoshinaga Y."/>
            <person name="Zwiers L.-H."/>
            <person name="Turgeon B."/>
            <person name="Goodwin S."/>
            <person name="Spatafora J."/>
            <person name="Crous P."/>
            <person name="Grigoriev I."/>
        </authorList>
    </citation>
    <scope>NUCLEOTIDE SEQUENCE</scope>
    <source>
        <strain evidence="2">CBS 122368</strain>
    </source>
</reference>
<accession>A0A6A6I7G2</accession>
<dbReference type="Proteomes" id="UP000800094">
    <property type="component" value="Unassembled WGS sequence"/>
</dbReference>
<gene>
    <name evidence="2" type="ORF">BU26DRAFT_411294</name>
</gene>
<dbReference type="RefSeq" id="XP_033681290.1">
    <property type="nucleotide sequence ID" value="XM_033822945.1"/>
</dbReference>
<dbReference type="SUPFAM" id="SSF52540">
    <property type="entry name" value="P-loop containing nucleoside triphosphate hydrolases"/>
    <property type="match status" value="1"/>
</dbReference>
<feature type="non-terminal residue" evidence="2">
    <location>
        <position position="279"/>
    </location>
</feature>
<sequence length="279" mass="30789">LDAPDFVADQLAGQAQRLSAFMGSSERQSDDRFFLVLGMTGAGKSTFVARCTGQDVTVGHGLYSCTNSMGVFDFLWRGRRIYLVDTPGFDDPNRSNIDTLGILAAYLGASYANGVRIHGLILLHPISGNRMSGSGLRNIEMMKAMCGFTRNDNLAIATTMWPNAPDNAEAAILENREIELLTEEKFFGVLIAQGAALFRHNENGHRDSTDEHESARRIVDYLIDRSDIRAPDVLRLQHEMIDQGKRLGDTAAGIAVAADLQKARQAQLRQLRELETQMD</sequence>
<feature type="domain" description="G" evidence="1">
    <location>
        <begin position="35"/>
        <end position="92"/>
    </location>
</feature>
<dbReference type="EMBL" id="ML987199">
    <property type="protein sequence ID" value="KAF2246286.1"/>
    <property type="molecule type" value="Genomic_DNA"/>
</dbReference>
<dbReference type="CDD" id="cd00882">
    <property type="entry name" value="Ras_like_GTPase"/>
    <property type="match status" value="1"/>
</dbReference>
<name>A0A6A6I7G2_9PLEO</name>
<organism evidence="2 3">
    <name type="scientific">Trematosphaeria pertusa</name>
    <dbReference type="NCBI Taxonomy" id="390896"/>
    <lineage>
        <taxon>Eukaryota</taxon>
        <taxon>Fungi</taxon>
        <taxon>Dikarya</taxon>
        <taxon>Ascomycota</taxon>
        <taxon>Pezizomycotina</taxon>
        <taxon>Dothideomycetes</taxon>
        <taxon>Pleosporomycetidae</taxon>
        <taxon>Pleosporales</taxon>
        <taxon>Massarineae</taxon>
        <taxon>Trematosphaeriaceae</taxon>
        <taxon>Trematosphaeria</taxon>
    </lineage>
</organism>
<evidence type="ECO:0000259" key="1">
    <source>
        <dbReference type="Pfam" id="PF01926"/>
    </source>
</evidence>